<dbReference type="KEGG" id="lgi:LOTGIDRAFT_157511"/>
<evidence type="ECO:0000313" key="1">
    <source>
        <dbReference type="EMBL" id="ESP01333.1"/>
    </source>
</evidence>
<protein>
    <submittedName>
        <fullName evidence="1">Uncharacterized protein</fullName>
    </submittedName>
</protein>
<dbReference type="RefSeq" id="XP_009047967.1">
    <property type="nucleotide sequence ID" value="XM_009049719.1"/>
</dbReference>
<proteinExistence type="predicted"/>
<dbReference type="Proteomes" id="UP000030746">
    <property type="component" value="Unassembled WGS sequence"/>
</dbReference>
<accession>V4AVI5</accession>
<dbReference type="CTD" id="20237394"/>
<reference evidence="1 2" key="1">
    <citation type="journal article" date="2013" name="Nature">
        <title>Insights into bilaterian evolution from three spiralian genomes.</title>
        <authorList>
            <person name="Simakov O."/>
            <person name="Marletaz F."/>
            <person name="Cho S.J."/>
            <person name="Edsinger-Gonzales E."/>
            <person name="Havlak P."/>
            <person name="Hellsten U."/>
            <person name="Kuo D.H."/>
            <person name="Larsson T."/>
            <person name="Lv J."/>
            <person name="Arendt D."/>
            <person name="Savage R."/>
            <person name="Osoegawa K."/>
            <person name="de Jong P."/>
            <person name="Grimwood J."/>
            <person name="Chapman J.A."/>
            <person name="Shapiro H."/>
            <person name="Aerts A."/>
            <person name="Otillar R.P."/>
            <person name="Terry A.Y."/>
            <person name="Boore J.L."/>
            <person name="Grigoriev I.V."/>
            <person name="Lindberg D.R."/>
            <person name="Seaver E.C."/>
            <person name="Weisblat D.A."/>
            <person name="Putnam N.H."/>
            <person name="Rokhsar D.S."/>
        </authorList>
    </citation>
    <scope>NUCLEOTIDE SEQUENCE [LARGE SCALE GENOMIC DNA]</scope>
</reference>
<dbReference type="EMBL" id="KB200521">
    <property type="protein sequence ID" value="ESP01333.1"/>
    <property type="molecule type" value="Genomic_DNA"/>
</dbReference>
<evidence type="ECO:0000313" key="2">
    <source>
        <dbReference type="Proteomes" id="UP000030746"/>
    </source>
</evidence>
<sequence length="110" mass="12925">MASKIGLTKYNLKNIKDNFAEDSVKLKCVRDKIYELELIKTKRKLFGKEVRKAKRQHWYREQNNLQELTSKNRPDLWEEFGKIGIGAKRTSIPMEIINENGDISDNVDQI</sequence>
<dbReference type="GeneID" id="20237394"/>
<dbReference type="OrthoDB" id="10600705at2759"/>
<dbReference type="HOGENOM" id="CLU_2173818_0_0_1"/>
<name>V4AVI5_LOTGI</name>
<gene>
    <name evidence="1" type="ORF">LOTGIDRAFT_157511</name>
</gene>
<keyword evidence="2" id="KW-1185">Reference proteome</keyword>
<organism evidence="1 2">
    <name type="scientific">Lottia gigantea</name>
    <name type="common">Giant owl limpet</name>
    <dbReference type="NCBI Taxonomy" id="225164"/>
    <lineage>
        <taxon>Eukaryota</taxon>
        <taxon>Metazoa</taxon>
        <taxon>Spiralia</taxon>
        <taxon>Lophotrochozoa</taxon>
        <taxon>Mollusca</taxon>
        <taxon>Gastropoda</taxon>
        <taxon>Patellogastropoda</taxon>
        <taxon>Lottioidea</taxon>
        <taxon>Lottiidae</taxon>
        <taxon>Lottia</taxon>
    </lineage>
</organism>
<dbReference type="AlphaFoldDB" id="V4AVI5"/>